<protein>
    <recommendedName>
        <fullName evidence="3">UDP-glycosyltransferase</fullName>
    </recommendedName>
</protein>
<accession>A0A2N5XUH1</accession>
<dbReference type="EMBL" id="PKUQ01000010">
    <property type="protein sequence ID" value="PLW78139.1"/>
    <property type="molecule type" value="Genomic_DNA"/>
</dbReference>
<keyword evidence="2" id="KW-1185">Reference proteome</keyword>
<evidence type="ECO:0008006" key="3">
    <source>
        <dbReference type="Google" id="ProtNLM"/>
    </source>
</evidence>
<sequence>MSLITETGKFPKAGEVDILLGAYGGGHMRMIIPVAKQLQARGHKVCIFAFTTAVSMVQSSGLPWFSYMALPQAQLPEVKEKGQELASGFPDGGPMSKAHSSAYLGCNYRDLVLQNGSAKAAEIYQQDGRFAFNPIHLMEEVLDYIQPKVVVTTSSPRSEKALIKAAGNKTINSLCMLDLFGMQEVAWLKEAGFGNELCVLNEGVKQFVAESGRPSDEIIITGNPAFDRLQNEDTIQAGRLLREKKGWGKNGKIVVLYASCAEPAVHPFTGEPGLEDLPRKIEAHLVDLVTKDDKYELIIRRHPNEPQDVKTYGSIHQSTMKDDIDNLMHAVDLVVVTRSTVAVQAALAGRPVLSVECSSLQDSPFGKLGFSTAVFSIEKIEKTLNALSEKLASNNEKNSNESASSAETVANRILAFMR</sequence>
<dbReference type="SUPFAM" id="SSF53756">
    <property type="entry name" value="UDP-Glycosyltransferase/glycogen phosphorylase"/>
    <property type="match status" value="1"/>
</dbReference>
<name>A0A2N5XUH1_9HYPH</name>
<dbReference type="AlphaFoldDB" id="A0A2N5XUH1"/>
<reference evidence="1 2" key="1">
    <citation type="submission" date="2018-01" db="EMBL/GenBank/DDBJ databases">
        <title>The draft genome sequence of Cohaesibacter sp. H1304.</title>
        <authorList>
            <person name="Wang N.-N."/>
            <person name="Du Z.-J."/>
        </authorList>
    </citation>
    <scope>NUCLEOTIDE SEQUENCE [LARGE SCALE GENOMIC DNA]</scope>
    <source>
        <strain evidence="1 2">H1304</strain>
    </source>
</reference>
<gene>
    <name evidence="1" type="ORF">C0081_05685</name>
</gene>
<dbReference type="RefSeq" id="WP_101532850.1">
    <property type="nucleotide sequence ID" value="NZ_JBFHIU010000008.1"/>
</dbReference>
<evidence type="ECO:0000313" key="2">
    <source>
        <dbReference type="Proteomes" id="UP000234881"/>
    </source>
</evidence>
<dbReference type="OrthoDB" id="9789073at2"/>
<dbReference type="Proteomes" id="UP000234881">
    <property type="component" value="Unassembled WGS sequence"/>
</dbReference>
<dbReference type="Gene3D" id="3.40.50.12580">
    <property type="match status" value="1"/>
</dbReference>
<comment type="caution">
    <text evidence="1">The sequence shown here is derived from an EMBL/GenBank/DDBJ whole genome shotgun (WGS) entry which is preliminary data.</text>
</comment>
<dbReference type="Gene3D" id="3.40.50.2000">
    <property type="entry name" value="Glycogen Phosphorylase B"/>
    <property type="match status" value="1"/>
</dbReference>
<dbReference type="InterPro" id="IPR043148">
    <property type="entry name" value="TagF_C"/>
</dbReference>
<evidence type="ECO:0000313" key="1">
    <source>
        <dbReference type="EMBL" id="PLW78139.1"/>
    </source>
</evidence>
<organism evidence="1 2">
    <name type="scientific">Cohaesibacter celericrescens</name>
    <dbReference type="NCBI Taxonomy" id="2067669"/>
    <lineage>
        <taxon>Bacteria</taxon>
        <taxon>Pseudomonadati</taxon>
        <taxon>Pseudomonadota</taxon>
        <taxon>Alphaproteobacteria</taxon>
        <taxon>Hyphomicrobiales</taxon>
        <taxon>Cohaesibacteraceae</taxon>
    </lineage>
</organism>
<proteinExistence type="predicted"/>